<name>A0A413CR76_9FIRM</name>
<comment type="caution">
    <text evidence="1">The sequence shown here is derived from an EMBL/GenBank/DDBJ whole genome shotgun (WGS) entry which is preliminary data.</text>
</comment>
<evidence type="ECO:0000313" key="2">
    <source>
        <dbReference type="Proteomes" id="UP000284651"/>
    </source>
</evidence>
<reference evidence="1 2" key="1">
    <citation type="submission" date="2018-08" db="EMBL/GenBank/DDBJ databases">
        <title>A genome reference for cultivated species of the human gut microbiota.</title>
        <authorList>
            <person name="Zou Y."/>
            <person name="Xue W."/>
            <person name="Luo G."/>
        </authorList>
    </citation>
    <scope>NUCLEOTIDE SEQUENCE [LARGE SCALE GENOMIC DNA]</scope>
    <source>
        <strain evidence="1 2">AF10-31</strain>
    </source>
</reference>
<protein>
    <submittedName>
        <fullName evidence="1">Uncharacterized protein</fullName>
    </submittedName>
</protein>
<dbReference type="Proteomes" id="UP000284651">
    <property type="component" value="Unassembled WGS sequence"/>
</dbReference>
<organism evidence="1 2">
    <name type="scientific">Holdemanella biformis</name>
    <dbReference type="NCBI Taxonomy" id="1735"/>
    <lineage>
        <taxon>Bacteria</taxon>
        <taxon>Bacillati</taxon>
        <taxon>Bacillota</taxon>
        <taxon>Erysipelotrichia</taxon>
        <taxon>Erysipelotrichales</taxon>
        <taxon>Erysipelotrichaceae</taxon>
        <taxon>Holdemanella</taxon>
    </lineage>
</organism>
<gene>
    <name evidence="1" type="ORF">DWV56_10270</name>
</gene>
<proteinExistence type="predicted"/>
<dbReference type="AlphaFoldDB" id="A0A413CR76"/>
<sequence>MNRRVKIILVFLLLFIVMPLSDSVSAKENSNMSREIELLFSGLDDNESVIELPNGGYIYGHGEVKIFDYSDYIEGNLVPIETYDLNNDTNKITIEEAKQQLCITKDIPMTRGSSVPTQVMQLSAGQIYISKTFSGSGWRFSGYQFVADPNTGYYLKWTTYIDDGRVGTASYANDALRGQIHGTAIYKNQSKFISYGPNGQIYYTYNPINGTYYRVENV</sequence>
<evidence type="ECO:0000313" key="1">
    <source>
        <dbReference type="EMBL" id="RGW72769.1"/>
    </source>
</evidence>
<accession>A0A413CR76</accession>
<dbReference type="EMBL" id="QSAT01000039">
    <property type="protein sequence ID" value="RGW72769.1"/>
    <property type="molecule type" value="Genomic_DNA"/>
</dbReference>
<dbReference type="RefSeq" id="WP_118357709.1">
    <property type="nucleotide sequence ID" value="NZ_QSAT01000039.1"/>
</dbReference>